<dbReference type="GO" id="GO:0009252">
    <property type="term" value="P:peptidoglycan biosynthetic process"/>
    <property type="evidence" value="ECO:0007669"/>
    <property type="project" value="UniProtKB-KW"/>
</dbReference>
<keyword evidence="9 11" id="KW-0961">Cell wall biogenesis/degradation</keyword>
<evidence type="ECO:0000313" key="14">
    <source>
        <dbReference type="Proteomes" id="UP001164472"/>
    </source>
</evidence>
<sequence>MQKRALSATLEKSLSSAQIGPLMVDVEGYALTNEDRVLLSNSLVGGLILFSRNFSTPAQLAELIAEIRACNENILIAVDHEGGRVQRFREGFTRIPPMRKFGELYATDQAEAKLLAHECGWLFASELRAYDIDFSFAPVLDLDYGVSSVIGDRAFSGDVAIVSELATALIEGMAEAGMASTGKHFPGHGAIEADSHVALPKDNRAFNEIERFDIQPFKQLMANGLNAVMPAHVIYTQCDEHPAGFSSFWLKDILRSQMSFNGVIFSDDLTMEGATVAGGYASRVRSALAAGCDMALVCNNRSGAIEALEYLEKSDDLMIDPLSNSRLVAMQGGDRVDIELLQTSERWQRVTQQLVNH</sequence>
<evidence type="ECO:0000259" key="12">
    <source>
        <dbReference type="Pfam" id="PF00933"/>
    </source>
</evidence>
<keyword evidence="5 11" id="KW-0133">Cell shape</keyword>
<dbReference type="GO" id="GO:0004563">
    <property type="term" value="F:beta-N-acetylhexosaminidase activity"/>
    <property type="evidence" value="ECO:0007669"/>
    <property type="project" value="UniProtKB-UniRule"/>
</dbReference>
<feature type="binding site" evidence="11">
    <location>
        <begin position="183"/>
        <end position="184"/>
    </location>
    <ligand>
        <name>substrate</name>
    </ligand>
</feature>
<evidence type="ECO:0000256" key="4">
    <source>
        <dbReference type="ARBA" id="ARBA00022801"/>
    </source>
</evidence>
<dbReference type="EC" id="3.2.1.52" evidence="11"/>
<dbReference type="AlphaFoldDB" id="A0A9E8HVH3"/>
<evidence type="ECO:0000256" key="8">
    <source>
        <dbReference type="ARBA" id="ARBA00023306"/>
    </source>
</evidence>
<dbReference type="GO" id="GO:0051301">
    <property type="term" value="P:cell division"/>
    <property type="evidence" value="ECO:0007669"/>
    <property type="project" value="UniProtKB-KW"/>
</dbReference>
<feature type="binding site" evidence="11">
    <location>
        <position position="87"/>
    </location>
    <ligand>
        <name>substrate</name>
    </ligand>
</feature>
<dbReference type="GO" id="GO:0008360">
    <property type="term" value="P:regulation of cell shape"/>
    <property type="evidence" value="ECO:0007669"/>
    <property type="project" value="UniProtKB-KW"/>
</dbReference>
<keyword evidence="6 11" id="KW-0573">Peptidoglycan synthesis</keyword>
<evidence type="ECO:0000256" key="11">
    <source>
        <dbReference type="HAMAP-Rule" id="MF_00364"/>
    </source>
</evidence>
<keyword evidence="14" id="KW-1185">Reference proteome</keyword>
<feature type="site" description="Important for catalytic activity" evidence="11">
    <location>
        <position position="194"/>
    </location>
</feature>
<dbReference type="InterPro" id="IPR036962">
    <property type="entry name" value="Glyco_hydro_3_N_sf"/>
</dbReference>
<evidence type="ECO:0000256" key="1">
    <source>
        <dbReference type="ARBA" id="ARBA00001231"/>
    </source>
</evidence>
<dbReference type="InterPro" id="IPR001764">
    <property type="entry name" value="Glyco_hydro_3_N"/>
</dbReference>
<feature type="domain" description="Glycoside hydrolase family 3 N-terminal" evidence="12">
    <location>
        <begin position="26"/>
        <end position="313"/>
    </location>
</feature>
<protein>
    <recommendedName>
        <fullName evidence="11">Beta-hexosaminidase</fullName>
        <ecNumber evidence="11">3.2.1.52</ecNumber>
    </recommendedName>
    <alternativeName>
        <fullName evidence="11">Beta-N-acetylhexosaminidase</fullName>
    </alternativeName>
    <alternativeName>
        <fullName evidence="11">N-acetyl-beta-glucosaminidase</fullName>
    </alternativeName>
</protein>
<dbReference type="SUPFAM" id="SSF51445">
    <property type="entry name" value="(Trans)glycosidases"/>
    <property type="match status" value="1"/>
</dbReference>
<gene>
    <name evidence="11 13" type="primary">nagZ</name>
    <name evidence="13" type="ORF">NNL22_08090</name>
</gene>
<dbReference type="EMBL" id="CP101527">
    <property type="protein sequence ID" value="UZW76529.1"/>
    <property type="molecule type" value="Genomic_DNA"/>
</dbReference>
<dbReference type="KEGG" id="asem:NNL22_08090"/>
<accession>A0A9E8HVH3</accession>
<keyword evidence="3 11" id="KW-0132">Cell division</keyword>
<keyword evidence="2 11" id="KW-0963">Cytoplasm</keyword>
<dbReference type="GO" id="GO:0071555">
    <property type="term" value="P:cell wall organization"/>
    <property type="evidence" value="ECO:0007669"/>
    <property type="project" value="UniProtKB-KW"/>
</dbReference>
<dbReference type="FunFam" id="3.20.20.300:FF:000001">
    <property type="entry name" value="Beta-hexosaminidase"/>
    <property type="match status" value="1"/>
</dbReference>
<comment type="pathway">
    <text evidence="10 11">Cell wall biogenesis; peptidoglycan recycling.</text>
</comment>
<evidence type="ECO:0000256" key="6">
    <source>
        <dbReference type="ARBA" id="ARBA00022984"/>
    </source>
</evidence>
<dbReference type="GO" id="GO:0005737">
    <property type="term" value="C:cytoplasm"/>
    <property type="evidence" value="ECO:0007669"/>
    <property type="project" value="UniProtKB-SubCell"/>
</dbReference>
<evidence type="ECO:0000256" key="7">
    <source>
        <dbReference type="ARBA" id="ARBA00023295"/>
    </source>
</evidence>
<dbReference type="InterPro" id="IPR050226">
    <property type="entry name" value="NagZ_Beta-hexosaminidase"/>
</dbReference>
<feature type="active site" description="Nucleophile" evidence="11">
    <location>
        <position position="267"/>
    </location>
</feature>
<evidence type="ECO:0000256" key="9">
    <source>
        <dbReference type="ARBA" id="ARBA00023316"/>
    </source>
</evidence>
<dbReference type="GO" id="GO:0005975">
    <property type="term" value="P:carbohydrate metabolic process"/>
    <property type="evidence" value="ECO:0007669"/>
    <property type="project" value="InterPro"/>
</dbReference>
<keyword evidence="7 11" id="KW-0326">Glycosidase</keyword>
<evidence type="ECO:0000256" key="10">
    <source>
        <dbReference type="ARBA" id="ARBA00037880"/>
    </source>
</evidence>
<feature type="binding site" evidence="11">
    <location>
        <position position="153"/>
    </location>
    <ligand>
        <name>substrate</name>
    </ligand>
</feature>
<dbReference type="HAMAP" id="MF_00364">
    <property type="entry name" value="NagZ"/>
    <property type="match status" value="1"/>
</dbReference>
<proteinExistence type="inferred from homology"/>
<name>A0A9E8HVH3_9ALTE</name>
<dbReference type="GO" id="GO:0009254">
    <property type="term" value="P:peptidoglycan turnover"/>
    <property type="evidence" value="ECO:0007669"/>
    <property type="project" value="UniProtKB-UniRule"/>
</dbReference>
<dbReference type="InterPro" id="IPR019800">
    <property type="entry name" value="Glyco_hydro_3_AS"/>
</dbReference>
<dbReference type="InterPro" id="IPR017853">
    <property type="entry name" value="GH"/>
</dbReference>
<evidence type="ECO:0000313" key="13">
    <source>
        <dbReference type="EMBL" id="UZW76529.1"/>
    </source>
</evidence>
<dbReference type="Pfam" id="PF00933">
    <property type="entry name" value="Glyco_hydro_3"/>
    <property type="match status" value="1"/>
</dbReference>
<reference evidence="13" key="1">
    <citation type="submission" date="2022-07" db="EMBL/GenBank/DDBJ databases">
        <title>Alkalimarinus sp. nov., isolated from gut of a Alitta virens.</title>
        <authorList>
            <person name="Yang A.I."/>
            <person name="Shin N.-R."/>
        </authorList>
    </citation>
    <scope>NUCLEOTIDE SEQUENCE</scope>
    <source>
        <strain evidence="13">FA028</strain>
    </source>
</reference>
<dbReference type="PANTHER" id="PTHR30480:SF13">
    <property type="entry name" value="BETA-HEXOSAMINIDASE"/>
    <property type="match status" value="1"/>
</dbReference>
<keyword evidence="8 11" id="KW-0131">Cell cycle</keyword>
<feature type="binding site" evidence="11">
    <location>
        <position position="79"/>
    </location>
    <ligand>
        <name>substrate</name>
    </ligand>
</feature>
<comment type="subcellular location">
    <subcellularLocation>
        <location evidence="11">Cytoplasm</location>
    </subcellularLocation>
</comment>
<dbReference type="Gene3D" id="3.20.20.300">
    <property type="entry name" value="Glycoside hydrolase, family 3, N-terminal domain"/>
    <property type="match status" value="1"/>
</dbReference>
<keyword evidence="4 11" id="KW-0378">Hydrolase</keyword>
<dbReference type="NCBIfam" id="NF003740">
    <property type="entry name" value="PRK05337.1"/>
    <property type="match status" value="1"/>
</dbReference>
<comment type="function">
    <text evidence="11">Plays a role in peptidoglycan recycling by cleaving the terminal beta-1,4-linked N-acetylglucosamine (GlcNAc) from peptide-linked peptidoglycan fragments, giving rise to free GlcNAc, anhydro-N-acetylmuramic acid and anhydro-N-acetylmuramic acid-linked peptides.</text>
</comment>
<dbReference type="PROSITE" id="PS00775">
    <property type="entry name" value="GLYCOSYL_HYDROL_F3"/>
    <property type="match status" value="1"/>
</dbReference>
<dbReference type="Proteomes" id="UP001164472">
    <property type="component" value="Chromosome"/>
</dbReference>
<comment type="catalytic activity">
    <reaction evidence="1 11">
        <text>Hydrolysis of terminal non-reducing N-acetyl-D-hexosamine residues in N-acetyl-beta-D-hexosaminides.</text>
        <dbReference type="EC" id="3.2.1.52"/>
    </reaction>
</comment>
<organism evidence="13 14">
    <name type="scientific">Alkalimarinus sediminis</name>
    <dbReference type="NCBI Taxonomy" id="1632866"/>
    <lineage>
        <taxon>Bacteria</taxon>
        <taxon>Pseudomonadati</taxon>
        <taxon>Pseudomonadota</taxon>
        <taxon>Gammaproteobacteria</taxon>
        <taxon>Alteromonadales</taxon>
        <taxon>Alteromonadaceae</taxon>
        <taxon>Alkalimarinus</taxon>
    </lineage>
</organism>
<dbReference type="PANTHER" id="PTHR30480">
    <property type="entry name" value="BETA-HEXOSAMINIDASE-RELATED"/>
    <property type="match status" value="1"/>
</dbReference>
<evidence type="ECO:0000256" key="3">
    <source>
        <dbReference type="ARBA" id="ARBA00022618"/>
    </source>
</evidence>
<evidence type="ECO:0000256" key="5">
    <source>
        <dbReference type="ARBA" id="ARBA00022960"/>
    </source>
</evidence>
<dbReference type="InterPro" id="IPR022956">
    <property type="entry name" value="Beta_hexosaminidase_bac"/>
</dbReference>
<comment type="similarity">
    <text evidence="11">Belongs to the glycosyl hydrolase 3 family. NagZ subfamily.</text>
</comment>
<feature type="active site" description="Proton donor/acceptor" evidence="11">
    <location>
        <position position="196"/>
    </location>
</feature>
<evidence type="ECO:0000256" key="2">
    <source>
        <dbReference type="ARBA" id="ARBA00022490"/>
    </source>
</evidence>